<name>A0A166BKW2_9AGAM</name>
<protein>
    <submittedName>
        <fullName evidence="1">Uncharacterized protein</fullName>
    </submittedName>
</protein>
<proteinExistence type="predicted"/>
<dbReference type="Proteomes" id="UP000076798">
    <property type="component" value="Unassembled WGS sequence"/>
</dbReference>
<reference evidence="1 2" key="1">
    <citation type="journal article" date="2016" name="Mol. Biol. Evol.">
        <title>Comparative Genomics of Early-Diverging Mushroom-Forming Fungi Provides Insights into the Origins of Lignocellulose Decay Capabilities.</title>
        <authorList>
            <person name="Nagy L.G."/>
            <person name="Riley R."/>
            <person name="Tritt A."/>
            <person name="Adam C."/>
            <person name="Daum C."/>
            <person name="Floudas D."/>
            <person name="Sun H."/>
            <person name="Yadav J.S."/>
            <person name="Pangilinan J."/>
            <person name="Larsson K.H."/>
            <person name="Matsuura K."/>
            <person name="Barry K."/>
            <person name="Labutti K."/>
            <person name="Kuo R."/>
            <person name="Ohm R.A."/>
            <person name="Bhattacharya S.S."/>
            <person name="Shirouzu T."/>
            <person name="Yoshinaga Y."/>
            <person name="Martin F.M."/>
            <person name="Grigoriev I.V."/>
            <person name="Hibbett D.S."/>
        </authorList>
    </citation>
    <scope>NUCLEOTIDE SEQUENCE [LARGE SCALE GENOMIC DNA]</scope>
    <source>
        <strain evidence="1 2">HHB10207 ss-3</strain>
    </source>
</reference>
<organism evidence="1 2">
    <name type="scientific">Sistotremastrum suecicum HHB10207 ss-3</name>
    <dbReference type="NCBI Taxonomy" id="1314776"/>
    <lineage>
        <taxon>Eukaryota</taxon>
        <taxon>Fungi</taxon>
        <taxon>Dikarya</taxon>
        <taxon>Basidiomycota</taxon>
        <taxon>Agaricomycotina</taxon>
        <taxon>Agaricomycetes</taxon>
        <taxon>Sistotremastrales</taxon>
        <taxon>Sistotremastraceae</taxon>
        <taxon>Sistotremastrum</taxon>
    </lineage>
</organism>
<dbReference type="EMBL" id="KV428106">
    <property type="protein sequence ID" value="KZT36500.1"/>
    <property type="molecule type" value="Genomic_DNA"/>
</dbReference>
<gene>
    <name evidence="1" type="ORF">SISSUDRAFT_1063648</name>
</gene>
<keyword evidence="2" id="KW-1185">Reference proteome</keyword>
<sequence length="157" mass="18472">MPPNLDQTEKAIIMSTGSFQVRWSPFHNRYAVRRGFVPFPFLSIQLELPEIVSRIRRWVRQTNRRRHPGPLIPVVDITRWDIEGFADNLYAMCREFFAIFDETNRAYRAAYRARAAVEENRRPGAPRRFYGIHIIDLSVEPFAFYTTPEENPIVFGP</sequence>
<dbReference type="AlphaFoldDB" id="A0A166BKW2"/>
<evidence type="ECO:0000313" key="1">
    <source>
        <dbReference type="EMBL" id="KZT36500.1"/>
    </source>
</evidence>
<evidence type="ECO:0000313" key="2">
    <source>
        <dbReference type="Proteomes" id="UP000076798"/>
    </source>
</evidence>
<accession>A0A166BKW2</accession>